<feature type="domain" description="Acyl-CoA dehydrogenase C-terminal" evidence="2">
    <location>
        <begin position="233"/>
        <end position="363"/>
    </location>
</feature>
<sequence>MAAVASDVRPPLPLYAALEAMLSEIRARRDEFVAQACLAPDIVEKLRRVGVYRALVPRSMGGEEVGPAEFCKLIERISQADGSTGWVASFGASIKYLAALPLETLQRIYADGPDVVFAGAVFPPQAVQVRADGIHVAGRWKFSSGCTAASLLGVGIVLDSDPAPGLPRVAVLPRDQVRIEHDWDVIGMQGSGSHDVVVDAAVVRPEWTFIRGGAPTLAAPLYRYPSIAFAAQVLAVVGLGVARAALDEIVAAADGRVAITGAPNLADRAYVQIELAKAEAQLRSARAFFYETTESVWQATLAGDAVDPQQVNLLRLASTNAARAGAEVARAAFTLAGTSAIFRAEPMQRYLHDALVVAQHALLAEGHWQSAGRVLLGQSTPPGYP</sequence>
<dbReference type="Gene3D" id="2.40.110.10">
    <property type="entry name" value="Butyryl-CoA Dehydrogenase, subunit A, domain 2"/>
    <property type="match status" value="1"/>
</dbReference>
<protein>
    <submittedName>
        <fullName evidence="3">Acyl-CoA dehydrogenase</fullName>
    </submittedName>
</protein>
<dbReference type="AlphaFoldDB" id="A0A109HEP8"/>
<dbReference type="SUPFAM" id="SSF56645">
    <property type="entry name" value="Acyl-CoA dehydrogenase NM domain-like"/>
    <property type="match status" value="1"/>
</dbReference>
<dbReference type="Gene3D" id="1.10.540.10">
    <property type="entry name" value="Acyl-CoA dehydrogenase/oxidase, N-terminal domain"/>
    <property type="match status" value="1"/>
</dbReference>
<dbReference type="PANTHER" id="PTHR43884:SF12">
    <property type="entry name" value="ISOVALERYL-COA DEHYDROGENASE, MITOCHONDRIAL-RELATED"/>
    <property type="match status" value="1"/>
</dbReference>
<evidence type="ECO:0000256" key="1">
    <source>
        <dbReference type="ARBA" id="ARBA00023002"/>
    </source>
</evidence>
<comment type="caution">
    <text evidence="3">The sequence shown here is derived from an EMBL/GenBank/DDBJ whole genome shotgun (WGS) entry which is preliminary data.</text>
</comment>
<organism evidence="3 4">
    <name type="scientific">Xanthomonas campestris pv. translucens</name>
    <dbReference type="NCBI Taxonomy" id="343"/>
    <lineage>
        <taxon>Bacteria</taxon>
        <taxon>Pseudomonadati</taxon>
        <taxon>Pseudomonadota</taxon>
        <taxon>Gammaproteobacteria</taxon>
        <taxon>Lysobacterales</taxon>
        <taxon>Lysobacteraceae</taxon>
        <taxon>Xanthomonas</taxon>
        <taxon>Xanthomonas translucens group</taxon>
    </lineage>
</organism>
<dbReference type="PANTHER" id="PTHR43884">
    <property type="entry name" value="ACYL-COA DEHYDROGENASE"/>
    <property type="match status" value="1"/>
</dbReference>
<evidence type="ECO:0000313" key="3">
    <source>
        <dbReference type="EMBL" id="KWV13572.1"/>
    </source>
</evidence>
<gene>
    <name evidence="3" type="ORF">ATB53_15385</name>
</gene>
<dbReference type="Pfam" id="PF08028">
    <property type="entry name" value="Acyl-CoA_dh_2"/>
    <property type="match status" value="1"/>
</dbReference>
<evidence type="ECO:0000259" key="2">
    <source>
        <dbReference type="Pfam" id="PF08028"/>
    </source>
</evidence>
<reference evidence="3 4" key="1">
    <citation type="submission" date="2015-11" db="EMBL/GenBank/DDBJ databases">
        <title>Long Read and Single Molecule DNA Sequencing Simplifies Genome Assembly and TAL Effector Gene Analysis of Xanthomonas translucens.</title>
        <authorList>
            <person name="Peng Z."/>
            <person name="Hu Y."/>
            <person name="Xie J."/>
            <person name="Potnis N."/>
            <person name="Akhunova A."/>
            <person name="Jones J."/>
            <person name="Liu Z."/>
            <person name="White F."/>
            <person name="Liu S."/>
        </authorList>
    </citation>
    <scope>NUCLEOTIDE SEQUENCE [LARGE SCALE GENOMIC DNA]</scope>
    <source>
        <strain evidence="3 4">B1</strain>
    </source>
</reference>
<accession>A0A109HEP8</accession>
<dbReference type="GO" id="GO:0050660">
    <property type="term" value="F:flavin adenine dinucleotide binding"/>
    <property type="evidence" value="ECO:0007669"/>
    <property type="project" value="InterPro"/>
</dbReference>
<dbReference type="GO" id="GO:0003995">
    <property type="term" value="F:acyl-CoA dehydrogenase activity"/>
    <property type="evidence" value="ECO:0007669"/>
    <property type="project" value="TreeGrafter"/>
</dbReference>
<dbReference type="InterPro" id="IPR046373">
    <property type="entry name" value="Acyl-CoA_Oxase/DH_mid-dom_sf"/>
</dbReference>
<keyword evidence="1" id="KW-0560">Oxidoreductase</keyword>
<dbReference type="Proteomes" id="UP000055854">
    <property type="component" value="Unassembled WGS sequence"/>
</dbReference>
<dbReference type="PIRSF" id="PIRSF016578">
    <property type="entry name" value="HsaA"/>
    <property type="match status" value="1"/>
</dbReference>
<dbReference type="Gene3D" id="1.20.140.10">
    <property type="entry name" value="Butyryl-CoA Dehydrogenase, subunit A, domain 3"/>
    <property type="match status" value="1"/>
</dbReference>
<dbReference type="InterPro" id="IPR037069">
    <property type="entry name" value="AcylCoA_DH/ox_N_sf"/>
</dbReference>
<dbReference type="InterPro" id="IPR013107">
    <property type="entry name" value="Acyl-CoA_DH_C"/>
</dbReference>
<dbReference type="InterPro" id="IPR009100">
    <property type="entry name" value="AcylCoA_DH/oxidase_NM_dom_sf"/>
</dbReference>
<dbReference type="InterPro" id="IPR036250">
    <property type="entry name" value="AcylCo_DH-like_C"/>
</dbReference>
<dbReference type="RefSeq" id="WP_038232327.1">
    <property type="nucleotide sequence ID" value="NZ_JBHLYD010000116.1"/>
</dbReference>
<proteinExistence type="predicted"/>
<dbReference type="EMBL" id="LNTA01000138">
    <property type="protein sequence ID" value="KWV13572.1"/>
    <property type="molecule type" value="Genomic_DNA"/>
</dbReference>
<name>A0A109HEP8_XANCT</name>
<evidence type="ECO:0000313" key="4">
    <source>
        <dbReference type="Proteomes" id="UP000055854"/>
    </source>
</evidence>
<dbReference type="SUPFAM" id="SSF47203">
    <property type="entry name" value="Acyl-CoA dehydrogenase C-terminal domain-like"/>
    <property type="match status" value="1"/>
</dbReference>